<keyword evidence="4" id="KW-1185">Reference proteome</keyword>
<evidence type="ECO:0000313" key="3">
    <source>
        <dbReference type="EnsemblPlants" id="LPERR03G27860.1"/>
    </source>
</evidence>
<feature type="region of interest" description="Disordered" evidence="1">
    <location>
        <begin position="394"/>
        <end position="452"/>
    </location>
</feature>
<proteinExistence type="predicted"/>
<evidence type="ECO:0000259" key="2">
    <source>
        <dbReference type="Pfam" id="PF03478"/>
    </source>
</evidence>
<evidence type="ECO:0000256" key="1">
    <source>
        <dbReference type="SAM" id="MobiDB-lite"/>
    </source>
</evidence>
<dbReference type="EnsemblPlants" id="LPERR03G27860.1">
    <property type="protein sequence ID" value="LPERR03G27860.1"/>
    <property type="gene ID" value="LPERR03G27860"/>
</dbReference>
<name>A0A0D9VYP8_9ORYZ</name>
<dbReference type="PANTHER" id="PTHR33165">
    <property type="entry name" value="F-BOX DOMAIN CONTAINING PROTEIN-LIKE-RELATED"/>
    <property type="match status" value="1"/>
</dbReference>
<evidence type="ECO:0000313" key="4">
    <source>
        <dbReference type="Proteomes" id="UP000032180"/>
    </source>
</evidence>
<accession>A0A0D9VYP8</accession>
<dbReference type="PANTHER" id="PTHR33165:SF89">
    <property type="entry name" value="DUF295 DOMAIN-CONTAINING PROTEIN"/>
    <property type="match status" value="1"/>
</dbReference>
<protein>
    <recommendedName>
        <fullName evidence="2">KIB1-4 beta-propeller domain-containing protein</fullName>
    </recommendedName>
</protein>
<sequence length="889" mass="100891">MSHVRYTPDRRAKRARSLQYPSIVRNERIPAWGTKRARSRKQNDTDCVWRDWTNLGEGPAGLIADRILSNDVADYMCFRAVCRPWRLCCTDPREHNILDRRFHPRQWIMFETEGDDGHGFINLSTGRFRQVNLLPEIHGHDVFGPTSEGLLVLVDKTTRVIRLLNPFTCQATNLPPGTELFSPNGKRLENKSVKVTVAKPGDEHWTVVYTTRHTRLTPALSFAGRFYCASSTRVMVLETSAERPPRMAIAAKLARPFSMMRMDSVHLMEIDGKVMLVDRQCNGGHKKTRYKVYHVDLDARKMVPVRGLFGHAVFIGYERSVSVSPLVFPSISADTIYLGVDSMLTGTTDNCSPIHLMNGTTEPRNVVDYINGRAFYEHQRVDEYLSWQQHLSPQCRRRRAPAPDHRHQRRVGPRVVTSRLRPPPEAISPMSQVRSARGQRAKRPTRLHDPSILFDDDQSRKQASIPTDERNPIWGAKRARSCAQKTESTMPPQIVSPDWRDWTNLAEGPAELIAERLLANDVADYVSFRAVCRPWRLYSTDPREHSIMDRRFHPRQWLMFGPRQWLMMGRNRGVGSPDCRGFVNFTTGCFRYVNIPEIRGHDVFGPTSEGLLVLVDHTTHVIRLLNPFTRQVINLPPTTDVLGPGNSSLRLKVSGAGLADDSTVAVLFGEIATVAVAKPDDVHWTVVHRARGTRLLPALSFAGRFYYASNTQVMVLETSAEGPPRIAIVAKLPRSISSMLMDSVHLVEIEGKLMLVDRQSNGRHEERNFKVYHIDLDARRTVPVRRFFGRLDARKRNMVPVRGLFGHSVFIGLERSVSVSPSVFPSISADTIYLGFDSMLTATMDYSPVHLMDGTAEPRNVVNDINGRALYKPQRVDEYLSWCVTGNRD</sequence>
<dbReference type="STRING" id="77586.A0A0D9VYP8"/>
<feature type="domain" description="KIB1-4 beta-propeller" evidence="2">
    <location>
        <begin position="583"/>
        <end position="834"/>
    </location>
</feature>
<dbReference type="AlphaFoldDB" id="A0A0D9VYP8"/>
<feature type="domain" description="KIB1-4 beta-propeller" evidence="2">
    <location>
        <begin position="121"/>
        <end position="339"/>
    </location>
</feature>
<feature type="compositionally biased region" description="Basic residues" evidence="1">
    <location>
        <begin position="395"/>
        <end position="412"/>
    </location>
</feature>
<reference evidence="4" key="2">
    <citation type="submission" date="2013-12" db="EMBL/GenBank/DDBJ databases">
        <authorList>
            <person name="Yu Y."/>
            <person name="Lee S."/>
            <person name="de Baynast K."/>
            <person name="Wissotski M."/>
            <person name="Liu L."/>
            <person name="Talag J."/>
            <person name="Goicoechea J."/>
            <person name="Angelova A."/>
            <person name="Jetty R."/>
            <person name="Kudrna D."/>
            <person name="Golser W."/>
            <person name="Rivera L."/>
            <person name="Zhang J."/>
            <person name="Wing R."/>
        </authorList>
    </citation>
    <scope>NUCLEOTIDE SEQUENCE</scope>
</reference>
<dbReference type="Proteomes" id="UP000032180">
    <property type="component" value="Chromosome 3"/>
</dbReference>
<organism evidence="3 4">
    <name type="scientific">Leersia perrieri</name>
    <dbReference type="NCBI Taxonomy" id="77586"/>
    <lineage>
        <taxon>Eukaryota</taxon>
        <taxon>Viridiplantae</taxon>
        <taxon>Streptophyta</taxon>
        <taxon>Embryophyta</taxon>
        <taxon>Tracheophyta</taxon>
        <taxon>Spermatophyta</taxon>
        <taxon>Magnoliopsida</taxon>
        <taxon>Liliopsida</taxon>
        <taxon>Poales</taxon>
        <taxon>Poaceae</taxon>
        <taxon>BOP clade</taxon>
        <taxon>Oryzoideae</taxon>
        <taxon>Oryzeae</taxon>
        <taxon>Oryzinae</taxon>
        <taxon>Leersia</taxon>
    </lineage>
</organism>
<reference evidence="3 4" key="1">
    <citation type="submission" date="2012-08" db="EMBL/GenBank/DDBJ databases">
        <title>Oryza genome evolution.</title>
        <authorList>
            <person name="Wing R.A."/>
        </authorList>
    </citation>
    <scope>NUCLEOTIDE SEQUENCE</scope>
</reference>
<reference evidence="3" key="3">
    <citation type="submission" date="2015-04" db="UniProtKB">
        <authorList>
            <consortium name="EnsemblPlants"/>
        </authorList>
    </citation>
    <scope>IDENTIFICATION</scope>
</reference>
<dbReference type="InterPro" id="IPR005174">
    <property type="entry name" value="KIB1-4_b-propeller"/>
</dbReference>
<dbReference type="eggNOG" id="ENOG502S74R">
    <property type="taxonomic scope" value="Eukaryota"/>
</dbReference>
<dbReference type="Pfam" id="PF03478">
    <property type="entry name" value="Beta-prop_KIB1-4"/>
    <property type="match status" value="2"/>
</dbReference>
<dbReference type="HOGENOM" id="CLU_324765_0_0_1"/>
<dbReference type="Gramene" id="LPERR03G27860.1">
    <property type="protein sequence ID" value="LPERR03G27860.1"/>
    <property type="gene ID" value="LPERR03G27860"/>
</dbReference>